<evidence type="ECO:0000313" key="2">
    <source>
        <dbReference type="EMBL" id="OCH85512.1"/>
    </source>
</evidence>
<evidence type="ECO:0000256" key="1">
    <source>
        <dbReference type="SAM" id="MobiDB-lite"/>
    </source>
</evidence>
<feature type="region of interest" description="Disordered" evidence="1">
    <location>
        <begin position="1"/>
        <end position="111"/>
    </location>
</feature>
<organism evidence="2 3">
    <name type="scientific">Obba rivulosa</name>
    <dbReference type="NCBI Taxonomy" id="1052685"/>
    <lineage>
        <taxon>Eukaryota</taxon>
        <taxon>Fungi</taxon>
        <taxon>Dikarya</taxon>
        <taxon>Basidiomycota</taxon>
        <taxon>Agaricomycotina</taxon>
        <taxon>Agaricomycetes</taxon>
        <taxon>Polyporales</taxon>
        <taxon>Gelatoporiaceae</taxon>
        <taxon>Obba</taxon>
    </lineage>
</organism>
<keyword evidence="3" id="KW-1185">Reference proteome</keyword>
<gene>
    <name evidence="2" type="ORF">OBBRIDRAFT_828872</name>
</gene>
<dbReference type="EMBL" id="KV722579">
    <property type="protein sequence ID" value="OCH85512.1"/>
    <property type="molecule type" value="Genomic_DNA"/>
</dbReference>
<feature type="compositionally biased region" description="Pro residues" evidence="1">
    <location>
        <begin position="81"/>
        <end position="93"/>
    </location>
</feature>
<accession>A0A8E2DG40</accession>
<evidence type="ECO:0000313" key="3">
    <source>
        <dbReference type="Proteomes" id="UP000250043"/>
    </source>
</evidence>
<reference evidence="2 3" key="1">
    <citation type="submission" date="2016-07" db="EMBL/GenBank/DDBJ databases">
        <title>Draft genome of the white-rot fungus Obba rivulosa 3A-2.</title>
        <authorList>
            <consortium name="DOE Joint Genome Institute"/>
            <person name="Miettinen O."/>
            <person name="Riley R."/>
            <person name="Acob R."/>
            <person name="Barry K."/>
            <person name="Cullen D."/>
            <person name="De Vries R."/>
            <person name="Hainaut M."/>
            <person name="Hatakka A."/>
            <person name="Henrissat B."/>
            <person name="Hilden K."/>
            <person name="Kuo R."/>
            <person name="Labutti K."/>
            <person name="Lipzen A."/>
            <person name="Makela M.R."/>
            <person name="Sandor L."/>
            <person name="Spatafora J.W."/>
            <person name="Grigoriev I.V."/>
            <person name="Hibbett D.S."/>
        </authorList>
    </citation>
    <scope>NUCLEOTIDE SEQUENCE [LARGE SCALE GENOMIC DNA]</scope>
    <source>
        <strain evidence="2 3">3A-2</strain>
    </source>
</reference>
<protein>
    <submittedName>
        <fullName evidence="2">Uncharacterized protein</fullName>
    </submittedName>
</protein>
<dbReference type="Proteomes" id="UP000250043">
    <property type="component" value="Unassembled WGS sequence"/>
</dbReference>
<name>A0A8E2DG40_9APHY</name>
<feature type="compositionally biased region" description="Polar residues" evidence="1">
    <location>
        <begin position="57"/>
        <end position="70"/>
    </location>
</feature>
<dbReference type="AlphaFoldDB" id="A0A8E2DG40"/>
<proteinExistence type="predicted"/>
<sequence length="159" mass="17127">MGEDFDSPPHPQRGVPAASAPVHSLRPGATALSTSPAPEHRHLPAHSTPRAIGQETLAPNMSAPSEQDPQAQACDEVQEAPPRPTPKTAPPHIPSRRVTSPIINSIRPPEITPPRVSGQYVADIPESIARLEWRMTNVELGISNVLAYVTQILNSRQNT</sequence>